<evidence type="ECO:0000313" key="3">
    <source>
        <dbReference type="EMBL" id="PPV14198.1"/>
    </source>
</evidence>
<keyword evidence="3" id="KW-0378">Hydrolase</keyword>
<reference evidence="3 4" key="1">
    <citation type="submission" date="2016-01" db="EMBL/GenBank/DDBJ databases">
        <title>Characterization of the Clostridium difficile lineages that are prevalent in Hong Kong and China.</title>
        <authorList>
            <person name="Kwok J.S.-L."/>
            <person name="Lam W.-Y."/>
            <person name="Ip M."/>
            <person name="Chan T.-F."/>
            <person name="Hawkey P.M."/>
            <person name="Tsui S.K.-W."/>
        </authorList>
    </citation>
    <scope>NUCLEOTIDE SEQUENCE [LARGE SCALE GENOMIC DNA]</scope>
    <source>
        <strain evidence="3 4">300064</strain>
    </source>
</reference>
<gene>
    <name evidence="3" type="ORF">AWN73_14560</name>
    <name evidence="2" type="ORF">GND98_003860</name>
</gene>
<dbReference type="SUPFAM" id="SSF56281">
    <property type="entry name" value="Metallo-hydrolase/oxidoreductase"/>
    <property type="match status" value="1"/>
</dbReference>
<dbReference type="Gene3D" id="3.60.15.10">
    <property type="entry name" value="Ribonuclease Z/Hydroxyacylglutathione hydrolase-like"/>
    <property type="match status" value="1"/>
</dbReference>
<feature type="domain" description="Metallo-beta-lactamase" evidence="1">
    <location>
        <begin position="22"/>
        <end position="85"/>
    </location>
</feature>
<sequence length="287" mass="32283">MKITTLIENSQDEKGLLKNEHGLSIFIESSYGNILFDTGKSGDFIENAKKMNIDLGTIKTLVLSHAHYDHCGGVKRLLDTYNVAPNMIVGNTFFKNSDRYHYSDGGLKTDFSGEVGYKYVGIDFGEEYLKEKNISIDYIKENMYKVNDEVYIFTNFKKIHSIEKENKNMLIKVGKDQYITDSFDDEVSIGLKTKDGIVILLGCAHPGFLNIIDSIKEFTGEKICGVIGGTHLVEGDDERINKSADYLERMGLKSIGLSHCTGEKAVKIFEEKCKNTFTNRTGTVIEF</sequence>
<protein>
    <submittedName>
        <fullName evidence="2 3">Hydrolase</fullName>
    </submittedName>
</protein>
<reference evidence="2 5" key="2">
    <citation type="submission" date="2020-01" db="EMBL/GenBank/DDBJ databases">
        <title>Genome sequence of a 1,3-propanediol producer, Clostridium butyricum S3.</title>
        <authorList>
            <person name="Zhou J."/>
        </authorList>
    </citation>
    <scope>NUCLEOTIDE SEQUENCE [LARGE SCALE GENOMIC DNA]</scope>
    <source>
        <strain evidence="2 5">S3</strain>
    </source>
</reference>
<dbReference type="InterPro" id="IPR052926">
    <property type="entry name" value="Metallo-beta-lactamase_dom"/>
</dbReference>
<dbReference type="PANTHER" id="PTHR13754">
    <property type="entry name" value="METALLO-BETA-LACTAMASE SUPERFAMILY PROTEIN"/>
    <property type="match status" value="1"/>
</dbReference>
<dbReference type="CDD" id="cd07713">
    <property type="entry name" value="DHPS-like_MBL-fold"/>
    <property type="match status" value="1"/>
</dbReference>
<accession>A0A2S7F9Z1</accession>
<evidence type="ECO:0000313" key="5">
    <source>
        <dbReference type="Proteomes" id="UP000474042"/>
    </source>
</evidence>
<dbReference type="InterPro" id="IPR041712">
    <property type="entry name" value="DHPS-like_MBL-fold"/>
</dbReference>
<dbReference type="RefSeq" id="WP_043662103.1">
    <property type="nucleotide sequence ID" value="NZ_CAVLFH010000001.1"/>
</dbReference>
<name>A0A2S7F9Z1_CLOBU</name>
<dbReference type="Proteomes" id="UP000474042">
    <property type="component" value="Unassembled WGS sequence"/>
</dbReference>
<dbReference type="InterPro" id="IPR001279">
    <property type="entry name" value="Metallo-B-lactamas"/>
</dbReference>
<evidence type="ECO:0000313" key="4">
    <source>
        <dbReference type="Proteomes" id="UP000238081"/>
    </source>
</evidence>
<organism evidence="3 4">
    <name type="scientific">Clostridium butyricum</name>
    <dbReference type="NCBI Taxonomy" id="1492"/>
    <lineage>
        <taxon>Bacteria</taxon>
        <taxon>Bacillati</taxon>
        <taxon>Bacillota</taxon>
        <taxon>Clostridia</taxon>
        <taxon>Eubacteriales</taxon>
        <taxon>Clostridiaceae</taxon>
        <taxon>Clostridium</taxon>
    </lineage>
</organism>
<evidence type="ECO:0000259" key="1">
    <source>
        <dbReference type="Pfam" id="PF00753"/>
    </source>
</evidence>
<dbReference type="InterPro" id="IPR036866">
    <property type="entry name" value="RibonucZ/Hydroxyglut_hydro"/>
</dbReference>
<evidence type="ECO:0000313" key="2">
    <source>
        <dbReference type="EMBL" id="NAS17027.1"/>
    </source>
</evidence>
<proteinExistence type="predicted"/>
<dbReference type="AlphaFoldDB" id="A0A2S7F9Z1"/>
<dbReference type="GO" id="GO:0016787">
    <property type="term" value="F:hydrolase activity"/>
    <property type="evidence" value="ECO:0007669"/>
    <property type="project" value="UniProtKB-KW"/>
</dbReference>
<comment type="caution">
    <text evidence="3">The sequence shown here is derived from an EMBL/GenBank/DDBJ whole genome shotgun (WGS) entry which is preliminary data.</text>
</comment>
<dbReference type="EMBL" id="LRDH01000111">
    <property type="protein sequence ID" value="PPV14198.1"/>
    <property type="molecule type" value="Genomic_DNA"/>
</dbReference>
<dbReference type="Pfam" id="PF00753">
    <property type="entry name" value="Lactamase_B"/>
    <property type="match status" value="1"/>
</dbReference>
<dbReference type="PANTHER" id="PTHR13754:SF13">
    <property type="entry name" value="METALLO-BETA-LACTAMASE SUPERFAMILY PROTEIN (AFU_ORTHOLOGUE AFUA_3G07630)"/>
    <property type="match status" value="1"/>
</dbReference>
<dbReference type="EMBL" id="WOFV02000007">
    <property type="protein sequence ID" value="NAS17027.1"/>
    <property type="molecule type" value="Genomic_DNA"/>
</dbReference>
<dbReference type="Proteomes" id="UP000238081">
    <property type="component" value="Unassembled WGS sequence"/>
</dbReference>
<dbReference type="GO" id="GO:0016740">
    <property type="term" value="F:transferase activity"/>
    <property type="evidence" value="ECO:0007669"/>
    <property type="project" value="TreeGrafter"/>
</dbReference>